<sequence length="80" mass="8529">MNPTPTTHHTWCTAAHSDATACFHADLASLGVHLNGCPQVHRHLLTLYGAGASIHGFVATRLVTTLVVLGTLLGLVYWVL</sequence>
<feature type="transmembrane region" description="Helical" evidence="1">
    <location>
        <begin position="54"/>
        <end position="79"/>
    </location>
</feature>
<evidence type="ECO:0000256" key="1">
    <source>
        <dbReference type="SAM" id="Phobius"/>
    </source>
</evidence>
<dbReference type="RefSeq" id="WP_223904008.1">
    <property type="nucleotide sequence ID" value="NZ_AP024238.1"/>
</dbReference>
<dbReference type="EMBL" id="AP024238">
    <property type="protein sequence ID" value="BCO28010.1"/>
    <property type="molecule type" value="Genomic_DNA"/>
</dbReference>
<protein>
    <submittedName>
        <fullName evidence="2">Uncharacterized protein</fullName>
    </submittedName>
</protein>
<keyword evidence="1" id="KW-0812">Transmembrane</keyword>
<name>A0ABN6D7L0_9BURK</name>
<dbReference type="Proteomes" id="UP000824366">
    <property type="component" value="Chromosome"/>
</dbReference>
<organism evidence="2 3">
    <name type="scientific">Rhodoferax lithotrophicus</name>
    <dbReference type="NCBI Taxonomy" id="2798804"/>
    <lineage>
        <taxon>Bacteria</taxon>
        <taxon>Pseudomonadati</taxon>
        <taxon>Pseudomonadota</taxon>
        <taxon>Betaproteobacteria</taxon>
        <taxon>Burkholderiales</taxon>
        <taxon>Comamonadaceae</taxon>
        <taxon>Rhodoferax</taxon>
    </lineage>
</organism>
<evidence type="ECO:0000313" key="3">
    <source>
        <dbReference type="Proteomes" id="UP000824366"/>
    </source>
</evidence>
<evidence type="ECO:0000313" key="2">
    <source>
        <dbReference type="EMBL" id="BCO28010.1"/>
    </source>
</evidence>
<keyword evidence="1" id="KW-1133">Transmembrane helix</keyword>
<reference evidence="2 3" key="1">
    <citation type="journal article" date="2021" name="Microbiol. Spectr.">
        <title>A Single Bacterium Capable of Oxidation and Reduction of Iron at Circumneutral pH.</title>
        <authorList>
            <person name="Kato S."/>
            <person name="Ohkuma M."/>
        </authorList>
    </citation>
    <scope>NUCLEOTIDE SEQUENCE [LARGE SCALE GENOMIC DNA]</scope>
    <source>
        <strain evidence="2 3">MIZ03</strain>
    </source>
</reference>
<gene>
    <name evidence="2" type="ORF">MIZ03_2903</name>
</gene>
<accession>A0ABN6D7L0</accession>
<proteinExistence type="predicted"/>
<keyword evidence="3" id="KW-1185">Reference proteome</keyword>
<keyword evidence="1" id="KW-0472">Membrane</keyword>